<dbReference type="Proteomes" id="UP000033725">
    <property type="component" value="Unassembled WGS sequence"/>
</dbReference>
<proteinExistence type="predicted"/>
<evidence type="ECO:0000313" key="1">
    <source>
        <dbReference type="EMBL" id="KJL22459.1"/>
    </source>
</evidence>
<reference evidence="1 2" key="1">
    <citation type="submission" date="2015-02" db="EMBL/GenBank/DDBJ databases">
        <title>Draft genome sequences of ten Microbacterium spp. with emphasis on heavy metal contaminated environments.</title>
        <authorList>
            <person name="Corretto E."/>
        </authorList>
    </citation>
    <scope>NUCLEOTIDE SEQUENCE [LARGE SCALE GENOMIC DNA]</scope>
    <source>
        <strain evidence="1 2">BEL163</strain>
    </source>
</reference>
<evidence type="ECO:0008006" key="3">
    <source>
        <dbReference type="Google" id="ProtNLM"/>
    </source>
</evidence>
<dbReference type="EMBL" id="JYIV01000025">
    <property type="protein sequence ID" value="KJL22459.1"/>
    <property type="molecule type" value="Genomic_DNA"/>
</dbReference>
<dbReference type="PATRIC" id="fig|82380.10.peg.1782"/>
<evidence type="ECO:0000313" key="2">
    <source>
        <dbReference type="Proteomes" id="UP000033725"/>
    </source>
</evidence>
<gene>
    <name evidence="1" type="ORF">RN51_01773</name>
</gene>
<dbReference type="AlphaFoldDB" id="A0A0F0KPS4"/>
<comment type="caution">
    <text evidence="1">The sequence shown here is derived from an EMBL/GenBank/DDBJ whole genome shotgun (WGS) entry which is preliminary data.</text>
</comment>
<accession>A0A0F0KPS4</accession>
<name>A0A0F0KPS4_9MICO</name>
<organism evidence="1 2">
    <name type="scientific">Microbacterium oxydans</name>
    <dbReference type="NCBI Taxonomy" id="82380"/>
    <lineage>
        <taxon>Bacteria</taxon>
        <taxon>Bacillati</taxon>
        <taxon>Actinomycetota</taxon>
        <taxon>Actinomycetes</taxon>
        <taxon>Micrococcales</taxon>
        <taxon>Microbacteriaceae</taxon>
        <taxon>Microbacterium</taxon>
    </lineage>
</organism>
<sequence length="132" mass="13703">MSGGELMQAEERDELAAAIEATLRSTPGVRSVYRSGSVISQLLRLGAEAIGARKDDEPMVSVAVGDDGVAVEATLGVEFTARSGDILHAGRGAIDALLDARGLRRESITLTVAHVQPAQVDPADRPQAPATS</sequence>
<protein>
    <recommendedName>
        <fullName evidence="3">Asp23/Gls24 family envelope stress response protein</fullName>
    </recommendedName>
</protein>
<dbReference type="RefSeq" id="WP_231579262.1">
    <property type="nucleotide sequence ID" value="NZ_JYIV01000025.1"/>
</dbReference>